<organism evidence="3">
    <name type="scientific">Heterosigma akashiwo</name>
    <name type="common">Chromophytic alga</name>
    <name type="synonym">Heterosigma carterae</name>
    <dbReference type="NCBI Taxonomy" id="2829"/>
    <lineage>
        <taxon>Eukaryota</taxon>
        <taxon>Sar</taxon>
        <taxon>Stramenopiles</taxon>
        <taxon>Ochrophyta</taxon>
        <taxon>Raphidophyceae</taxon>
        <taxon>Chattonellales</taxon>
        <taxon>Chattonellaceae</taxon>
        <taxon>Heterosigma</taxon>
    </lineage>
</organism>
<dbReference type="PANTHER" id="PTHR28641:SF1">
    <property type="entry name" value="MALONYL-COA DECARBOXYLASE, MITOCHONDRIAL"/>
    <property type="match status" value="1"/>
</dbReference>
<dbReference type="PANTHER" id="PTHR28641">
    <property type="match status" value="1"/>
</dbReference>
<evidence type="ECO:0000259" key="2">
    <source>
        <dbReference type="Pfam" id="PF05292"/>
    </source>
</evidence>
<dbReference type="GO" id="GO:0050080">
    <property type="term" value="F:malonyl-CoA decarboxylase activity"/>
    <property type="evidence" value="ECO:0007669"/>
    <property type="project" value="InterPro"/>
</dbReference>
<accession>A0A7S3UQ31</accession>
<dbReference type="AlphaFoldDB" id="A0A7S3UQ31"/>
<proteinExistence type="predicted"/>
<protein>
    <recommendedName>
        <fullName evidence="2">Malonyl-CoA decarboxylase C-terminal domain-containing protein</fullName>
    </recommendedName>
</protein>
<sequence length="207" mass="22505">MNFHSGLDMGRDNGIQSYKERVFALNDSRLLKSTIQSDDWCGDEECKAALKPILMGLCTKYLLEAKGTKESKIKDPVGNFHIQNGAQMARLNWNADPSLNGIEKSAGIMINYQYFPTRTFQSALNYASTGSFNVSTFFRKAAFPSTIMQSSTKIASSSSSSLGGGSENKKDNGDKDDDAAYYIISPKNAALADGAIPSENKNVASKL</sequence>
<evidence type="ECO:0000313" key="3">
    <source>
        <dbReference type="EMBL" id="CAE0621581.1"/>
    </source>
</evidence>
<dbReference type="GO" id="GO:0006085">
    <property type="term" value="P:acetyl-CoA biosynthetic process"/>
    <property type="evidence" value="ECO:0007669"/>
    <property type="project" value="TreeGrafter"/>
</dbReference>
<evidence type="ECO:0000256" key="1">
    <source>
        <dbReference type="SAM" id="MobiDB-lite"/>
    </source>
</evidence>
<feature type="domain" description="Malonyl-CoA decarboxylase C-terminal" evidence="2">
    <location>
        <begin position="17"/>
        <end position="114"/>
    </location>
</feature>
<dbReference type="Pfam" id="PF05292">
    <property type="entry name" value="MCD"/>
    <property type="match status" value="1"/>
</dbReference>
<dbReference type="InterPro" id="IPR042303">
    <property type="entry name" value="Malonyl_CoA_deC_C_sf"/>
</dbReference>
<feature type="region of interest" description="Disordered" evidence="1">
    <location>
        <begin position="155"/>
        <end position="177"/>
    </location>
</feature>
<dbReference type="GO" id="GO:0005782">
    <property type="term" value="C:peroxisomal matrix"/>
    <property type="evidence" value="ECO:0007669"/>
    <property type="project" value="TreeGrafter"/>
</dbReference>
<dbReference type="Gene3D" id="3.40.630.150">
    <property type="entry name" value="Malonyl-CoA decarboxylase, catalytic domain"/>
    <property type="match status" value="1"/>
</dbReference>
<gene>
    <name evidence="3" type="ORF">HAKA00212_LOCUS887</name>
</gene>
<dbReference type="InterPro" id="IPR038917">
    <property type="entry name" value="Malonyl_CoA_deC"/>
</dbReference>
<dbReference type="InterPro" id="IPR007956">
    <property type="entry name" value="Malonyl_CoA_deC_C"/>
</dbReference>
<dbReference type="GO" id="GO:2001294">
    <property type="term" value="P:malonyl-CoA catabolic process"/>
    <property type="evidence" value="ECO:0007669"/>
    <property type="project" value="TreeGrafter"/>
</dbReference>
<name>A0A7S3UQ31_HETAK</name>
<dbReference type="GO" id="GO:0006633">
    <property type="term" value="P:fatty acid biosynthetic process"/>
    <property type="evidence" value="ECO:0007669"/>
    <property type="project" value="InterPro"/>
</dbReference>
<dbReference type="GO" id="GO:0005759">
    <property type="term" value="C:mitochondrial matrix"/>
    <property type="evidence" value="ECO:0007669"/>
    <property type="project" value="TreeGrafter"/>
</dbReference>
<dbReference type="EMBL" id="HBIU01002541">
    <property type="protein sequence ID" value="CAE0621581.1"/>
    <property type="molecule type" value="Transcribed_RNA"/>
</dbReference>
<reference evidence="3" key="1">
    <citation type="submission" date="2021-01" db="EMBL/GenBank/DDBJ databases">
        <authorList>
            <person name="Corre E."/>
            <person name="Pelletier E."/>
            <person name="Niang G."/>
            <person name="Scheremetjew M."/>
            <person name="Finn R."/>
            <person name="Kale V."/>
            <person name="Holt S."/>
            <person name="Cochrane G."/>
            <person name="Meng A."/>
            <person name="Brown T."/>
            <person name="Cohen L."/>
        </authorList>
    </citation>
    <scope>NUCLEOTIDE SEQUENCE</scope>
    <source>
        <strain evidence="3">CCMP3107</strain>
    </source>
</reference>